<sequence>MLELRAETAIDDGDAEVGPLMALFDATFSRDFNTRLIRGGHEPVYLPATAQTPYHQVVFAHGYFSSALHEIAHWCIAGEQRRLLEDYGYWYCPDGRDATQQREFEQVEVKPQAIEWAMTIAANRRFQVSTDNLNGAEPDRAGFTRRVRAQLLSYLQSGFPERASLFIDALRDRFNGPELTTDFLAKDYPHD</sequence>
<organism evidence="1 2">
    <name type="scientific">Alteromonas lipolytica</name>
    <dbReference type="NCBI Taxonomy" id="1856405"/>
    <lineage>
        <taxon>Bacteria</taxon>
        <taxon>Pseudomonadati</taxon>
        <taxon>Pseudomonadota</taxon>
        <taxon>Gammaproteobacteria</taxon>
        <taxon>Alteromonadales</taxon>
        <taxon>Alteromonadaceae</taxon>
        <taxon>Alteromonas/Salinimonas group</taxon>
        <taxon>Alteromonas</taxon>
    </lineage>
</organism>
<dbReference type="InterPro" id="IPR007411">
    <property type="entry name" value="EpmC"/>
</dbReference>
<dbReference type="OrthoDB" id="5298591at2"/>
<evidence type="ECO:0000313" key="1">
    <source>
        <dbReference type="EMBL" id="OFI34748.1"/>
    </source>
</evidence>
<accession>A0A1E8FGN1</accession>
<name>A0A1E8FGN1_9ALTE</name>
<dbReference type="STRING" id="1856405.BFC17_14305"/>
<comment type="caution">
    <text evidence="1">The sequence shown here is derived from an EMBL/GenBank/DDBJ whole genome shotgun (WGS) entry which is preliminary data.</text>
</comment>
<keyword evidence="2" id="KW-1185">Reference proteome</keyword>
<evidence type="ECO:0000313" key="2">
    <source>
        <dbReference type="Proteomes" id="UP000176037"/>
    </source>
</evidence>
<reference evidence="1 2" key="1">
    <citation type="submission" date="2016-09" db="EMBL/GenBank/DDBJ databases">
        <title>Alteromonas lipolytica, a new species isolated from sea water.</title>
        <authorList>
            <person name="Wu Y.-H."/>
            <person name="Cheng H."/>
            <person name="Xu X.-W."/>
        </authorList>
    </citation>
    <scope>NUCLEOTIDE SEQUENCE [LARGE SCALE GENOMIC DNA]</scope>
    <source>
        <strain evidence="1 2">JW12</strain>
    </source>
</reference>
<dbReference type="EMBL" id="MJIC01000010">
    <property type="protein sequence ID" value="OFI34748.1"/>
    <property type="molecule type" value="Genomic_DNA"/>
</dbReference>
<dbReference type="AlphaFoldDB" id="A0A1E8FGN1"/>
<dbReference type="Proteomes" id="UP000176037">
    <property type="component" value="Unassembled WGS sequence"/>
</dbReference>
<gene>
    <name evidence="1" type="ORF">BFC17_14305</name>
</gene>
<evidence type="ECO:0008006" key="3">
    <source>
        <dbReference type="Google" id="ProtNLM"/>
    </source>
</evidence>
<dbReference type="RefSeq" id="WP_070175666.1">
    <property type="nucleotide sequence ID" value="NZ_BMJR01000001.1"/>
</dbReference>
<protein>
    <recommendedName>
        <fullName evidence="3">Elongation factor P hydroxylase</fullName>
    </recommendedName>
</protein>
<proteinExistence type="predicted"/>
<dbReference type="Pfam" id="PF04315">
    <property type="entry name" value="EpmC"/>
    <property type="match status" value="1"/>
</dbReference>